<feature type="region of interest" description="Disordered" evidence="1">
    <location>
        <begin position="548"/>
        <end position="567"/>
    </location>
</feature>
<gene>
    <name evidence="2" type="ORF">BA724_11035</name>
</gene>
<dbReference type="EMBL" id="MAMP01000024">
    <property type="protein sequence ID" value="OES43630.1"/>
    <property type="molecule type" value="Genomic_DNA"/>
</dbReference>
<keyword evidence="3" id="KW-1185">Reference proteome</keyword>
<protein>
    <recommendedName>
        <fullName evidence="4">Flagellar hook-length control protein-like C-terminal domain-containing protein</fullName>
    </recommendedName>
</protein>
<proteinExistence type="predicted"/>
<dbReference type="STRING" id="1714016.BA724_11035"/>
<accession>A0A1E7DKN0</accession>
<name>A0A1E7DKN0_9BACI</name>
<sequence length="579" mass="62558">MQQGRNPIDILKEGQVFSGKAIKLLPGQMAELAALGQKITAQLEVPLQMGERYFFQVASLNKGVRLNVLTDYALSRRSADQASVLLEKLQIPPTKENIAFTTVVLENGKTLSKELIQTVSGWLGKSGLADGTEALRFMMSRNLPMTENVFQALVAARSTDSMTGKMVSLQQMLPRNNVDQTGASMAISRLFGDRSFSAHSFQGSSNEKAVQLALALQSPNPSVKAAAIGMLQQATASGAVTTAESVEESLAAIVKNIPVTNSSSNGAAAPVHMMKEALVQLVSHPASTEAAAVFKEAVSLSIPPRHPDRLLMMQQAAQLTGEMKKDQLPDAKMAASLFQLASSAAASIPDQAAVRIAMLLGIETLSFQEPTAGGSLRDAFRFLGLDHEAMIASKNGPEAMPQTVKQELIKLMAETMPAPVREAAEQLVGRLNAQHILSADSGPLQQLVMQSPLQFGEFRGDVTIKWQGKKKADGKIDADFCRVLFYVEMPNLRNTVIDMQVQNRIVHVNIMAETPSPLLKKLSVPAFDSLKEALEGSGYRLSGVHFKEQPSQQGGEEQSKPPLARIMDDNGYTEVDIRI</sequence>
<evidence type="ECO:0000313" key="2">
    <source>
        <dbReference type="EMBL" id="OES43630.1"/>
    </source>
</evidence>
<evidence type="ECO:0008006" key="4">
    <source>
        <dbReference type="Google" id="ProtNLM"/>
    </source>
</evidence>
<reference evidence="2 3" key="1">
    <citation type="submission" date="2016-06" db="EMBL/GenBank/DDBJ databases">
        <title>Domibacillus iocasae genome sequencing.</title>
        <authorList>
            <person name="Verma A."/>
            <person name="Pal Y."/>
            <person name="Ojha A.K."/>
            <person name="Krishnamurthi S."/>
        </authorList>
    </citation>
    <scope>NUCLEOTIDE SEQUENCE [LARGE SCALE GENOMIC DNA]</scope>
    <source>
        <strain evidence="2 3">DSM 29979</strain>
    </source>
</reference>
<dbReference type="AlphaFoldDB" id="A0A1E7DKN0"/>
<organism evidence="2 3">
    <name type="scientific">Domibacillus iocasae</name>
    <dbReference type="NCBI Taxonomy" id="1714016"/>
    <lineage>
        <taxon>Bacteria</taxon>
        <taxon>Bacillati</taxon>
        <taxon>Bacillota</taxon>
        <taxon>Bacilli</taxon>
        <taxon>Bacillales</taxon>
        <taxon>Bacillaceae</taxon>
        <taxon>Domibacillus</taxon>
    </lineage>
</organism>
<dbReference type="Proteomes" id="UP000095658">
    <property type="component" value="Unassembled WGS sequence"/>
</dbReference>
<comment type="caution">
    <text evidence="2">The sequence shown here is derived from an EMBL/GenBank/DDBJ whole genome shotgun (WGS) entry which is preliminary data.</text>
</comment>
<evidence type="ECO:0000313" key="3">
    <source>
        <dbReference type="Proteomes" id="UP000095658"/>
    </source>
</evidence>
<evidence type="ECO:0000256" key="1">
    <source>
        <dbReference type="SAM" id="MobiDB-lite"/>
    </source>
</evidence>